<sequence>MSAAPPPGDYEPYAPDPSPEARPEARAVPAAAVWWRRPWALAVAGLAVGAGLGGTIGVAAGSTDAEDSPEYRRLSRELASARDELGELPERRSELADAEAELDERLAEVNALEKDVERRERAVHRTESAIERATLRDGIYEIGIDVEAGTYQTEGAPDCYWARTDGPDGQVIAEHEGDGPAAVTVRRGEALELDCSDAGWVRQP</sequence>
<dbReference type="RefSeq" id="WP_151582733.1">
    <property type="nucleotide sequence ID" value="NZ_WBVM01000005.1"/>
</dbReference>
<feature type="region of interest" description="Disordered" evidence="2">
    <location>
        <begin position="1"/>
        <end position="27"/>
    </location>
</feature>
<proteinExistence type="predicted"/>
<evidence type="ECO:0000313" key="4">
    <source>
        <dbReference type="Proteomes" id="UP000449906"/>
    </source>
</evidence>
<protein>
    <submittedName>
        <fullName evidence="3">Uncharacterized protein</fullName>
    </submittedName>
</protein>
<keyword evidence="1" id="KW-0175">Coiled coil</keyword>
<organism evidence="3 4">
    <name type="scientific">Nocardioides simplex</name>
    <name type="common">Arthrobacter simplex</name>
    <dbReference type="NCBI Taxonomy" id="2045"/>
    <lineage>
        <taxon>Bacteria</taxon>
        <taxon>Bacillati</taxon>
        <taxon>Actinomycetota</taxon>
        <taxon>Actinomycetes</taxon>
        <taxon>Propionibacteriales</taxon>
        <taxon>Nocardioidaceae</taxon>
        <taxon>Pimelobacter</taxon>
    </lineage>
</organism>
<evidence type="ECO:0000256" key="2">
    <source>
        <dbReference type="SAM" id="MobiDB-lite"/>
    </source>
</evidence>
<comment type="caution">
    <text evidence="3">The sequence shown here is derived from an EMBL/GenBank/DDBJ whole genome shotgun (WGS) entry which is preliminary data.</text>
</comment>
<gene>
    <name evidence="3" type="ORF">F9L07_26135</name>
</gene>
<evidence type="ECO:0000313" key="3">
    <source>
        <dbReference type="EMBL" id="KAB2807520.1"/>
    </source>
</evidence>
<dbReference type="EMBL" id="WBVM01000005">
    <property type="protein sequence ID" value="KAB2807520.1"/>
    <property type="molecule type" value="Genomic_DNA"/>
</dbReference>
<reference evidence="3 4" key="1">
    <citation type="submission" date="2019-09" db="EMBL/GenBank/DDBJ databases">
        <title>Pimelobacter sp. isolated from Paulinella.</title>
        <authorList>
            <person name="Jeong S.E."/>
        </authorList>
    </citation>
    <scope>NUCLEOTIDE SEQUENCE [LARGE SCALE GENOMIC DNA]</scope>
    <source>
        <strain evidence="3 4">Pch-N</strain>
    </source>
</reference>
<dbReference type="AlphaFoldDB" id="A0A7J5DRQ4"/>
<accession>A0A7J5DRQ4</accession>
<feature type="compositionally biased region" description="Pro residues" evidence="2">
    <location>
        <begin position="1"/>
        <end position="18"/>
    </location>
</feature>
<feature type="coiled-coil region" evidence="1">
    <location>
        <begin position="95"/>
        <end position="129"/>
    </location>
</feature>
<name>A0A7J5DRQ4_NOCSI</name>
<evidence type="ECO:0000256" key="1">
    <source>
        <dbReference type="SAM" id="Coils"/>
    </source>
</evidence>
<dbReference type="Proteomes" id="UP000449906">
    <property type="component" value="Unassembled WGS sequence"/>
</dbReference>